<keyword evidence="4 7" id="KW-0812">Transmembrane</keyword>
<gene>
    <name evidence="9" type="ORF">GJG86_14770</name>
    <name evidence="10" type="ORF">GJG86_14885</name>
</gene>
<dbReference type="InterPro" id="IPR045621">
    <property type="entry name" value="BPD_transp_1_N"/>
</dbReference>
<dbReference type="GO" id="GO:0005886">
    <property type="term" value="C:plasma membrane"/>
    <property type="evidence" value="ECO:0007669"/>
    <property type="project" value="UniProtKB-SubCell"/>
</dbReference>
<keyword evidence="11" id="KW-1185">Reference proteome</keyword>
<dbReference type="Pfam" id="PF00528">
    <property type="entry name" value="BPD_transp_1"/>
    <property type="match status" value="1"/>
</dbReference>
<dbReference type="PANTHER" id="PTHR43163">
    <property type="entry name" value="DIPEPTIDE TRANSPORT SYSTEM PERMEASE PROTEIN DPPB-RELATED"/>
    <property type="match status" value="1"/>
</dbReference>
<keyword evidence="2 7" id="KW-0813">Transport</keyword>
<dbReference type="SUPFAM" id="SSF161098">
    <property type="entry name" value="MetI-like"/>
    <property type="match status" value="1"/>
</dbReference>
<comment type="caution">
    <text evidence="9">The sequence shown here is derived from an EMBL/GenBank/DDBJ whole genome shotgun (WGS) entry which is preliminary data.</text>
</comment>
<dbReference type="RefSeq" id="WP_154334545.1">
    <property type="nucleotide sequence ID" value="NZ_VTFY01000014.1"/>
</dbReference>
<dbReference type="AlphaFoldDB" id="A0A6N7RS41"/>
<reference evidence="9" key="2">
    <citation type="submission" date="2019-08" db="EMBL/GenBank/DDBJ databases">
        <authorList>
            <person name="Ge Y."/>
        </authorList>
    </citation>
    <scope>NUCLEOTIDE SEQUENCE</scope>
    <source>
        <strain evidence="9">HF-4214</strain>
    </source>
</reference>
<dbReference type="EMBL" id="VTFY01000014">
    <property type="protein sequence ID" value="MRX83741.1"/>
    <property type="molecule type" value="Genomic_DNA"/>
</dbReference>
<reference evidence="11" key="1">
    <citation type="submission" date="2019-08" db="EMBL/GenBank/DDBJ databases">
        <title>Arthrobacter sp. nov., isolated from plateau pika and Tibetan wild ass.</title>
        <authorList>
            <person name="Ge Y."/>
        </authorList>
    </citation>
    <scope>NUCLEOTIDE SEQUENCE [LARGE SCALE GENOMIC DNA]</scope>
    <source>
        <strain evidence="11">HF-4214</strain>
    </source>
</reference>
<dbReference type="InterPro" id="IPR000515">
    <property type="entry name" value="MetI-like"/>
</dbReference>
<evidence type="ECO:0000313" key="11">
    <source>
        <dbReference type="Proteomes" id="UP000438093"/>
    </source>
</evidence>
<dbReference type="Proteomes" id="UP000438093">
    <property type="component" value="Unassembled WGS sequence"/>
</dbReference>
<proteinExistence type="inferred from homology"/>
<feature type="transmembrane region" description="Helical" evidence="7">
    <location>
        <begin position="134"/>
        <end position="162"/>
    </location>
</feature>
<evidence type="ECO:0000256" key="1">
    <source>
        <dbReference type="ARBA" id="ARBA00004651"/>
    </source>
</evidence>
<evidence type="ECO:0000256" key="5">
    <source>
        <dbReference type="ARBA" id="ARBA00022989"/>
    </source>
</evidence>
<feature type="transmembrane region" description="Helical" evidence="7">
    <location>
        <begin position="255"/>
        <end position="276"/>
    </location>
</feature>
<dbReference type="InterPro" id="IPR035906">
    <property type="entry name" value="MetI-like_sf"/>
</dbReference>
<name>A0A6N7RS41_9ACTN</name>
<feature type="transmembrane region" description="Helical" evidence="7">
    <location>
        <begin position="197"/>
        <end position="216"/>
    </location>
</feature>
<dbReference type="GO" id="GO:0055085">
    <property type="term" value="P:transmembrane transport"/>
    <property type="evidence" value="ECO:0007669"/>
    <property type="project" value="InterPro"/>
</dbReference>
<feature type="transmembrane region" description="Helical" evidence="7">
    <location>
        <begin position="305"/>
        <end position="327"/>
    </location>
</feature>
<evidence type="ECO:0000313" key="10">
    <source>
        <dbReference type="EMBL" id="MRX83764.1"/>
    </source>
</evidence>
<dbReference type="Pfam" id="PF19300">
    <property type="entry name" value="BPD_transp_1_N"/>
    <property type="match status" value="1"/>
</dbReference>
<dbReference type="PANTHER" id="PTHR43163:SF6">
    <property type="entry name" value="DIPEPTIDE TRANSPORT SYSTEM PERMEASE PROTEIN DPPB-RELATED"/>
    <property type="match status" value="1"/>
</dbReference>
<keyword evidence="6 7" id="KW-0472">Membrane</keyword>
<accession>A0A6N7RS41</accession>
<comment type="subcellular location">
    <subcellularLocation>
        <location evidence="1 7">Cell membrane</location>
        <topology evidence="1 7">Multi-pass membrane protein</topology>
    </subcellularLocation>
</comment>
<feature type="domain" description="ABC transmembrane type-1" evidence="8">
    <location>
        <begin position="95"/>
        <end position="324"/>
    </location>
</feature>
<dbReference type="CDD" id="cd06261">
    <property type="entry name" value="TM_PBP2"/>
    <property type="match status" value="1"/>
</dbReference>
<organism evidence="9 11">
    <name type="scientific">Eggerthella guodeyinii</name>
    <dbReference type="NCBI Taxonomy" id="2690837"/>
    <lineage>
        <taxon>Bacteria</taxon>
        <taxon>Bacillati</taxon>
        <taxon>Actinomycetota</taxon>
        <taxon>Coriobacteriia</taxon>
        <taxon>Eggerthellales</taxon>
        <taxon>Eggerthellaceae</taxon>
        <taxon>Eggerthella</taxon>
    </lineage>
</organism>
<evidence type="ECO:0000256" key="3">
    <source>
        <dbReference type="ARBA" id="ARBA00022475"/>
    </source>
</evidence>
<dbReference type="EMBL" id="VTFY01000016">
    <property type="protein sequence ID" value="MRX83764.1"/>
    <property type="molecule type" value="Genomic_DNA"/>
</dbReference>
<evidence type="ECO:0000256" key="4">
    <source>
        <dbReference type="ARBA" id="ARBA00022692"/>
    </source>
</evidence>
<protein>
    <submittedName>
        <fullName evidence="9">ABC transporter permease subunit</fullName>
    </submittedName>
</protein>
<dbReference type="Gene3D" id="1.10.3720.10">
    <property type="entry name" value="MetI-like"/>
    <property type="match status" value="1"/>
</dbReference>
<evidence type="ECO:0000259" key="8">
    <source>
        <dbReference type="PROSITE" id="PS50928"/>
    </source>
</evidence>
<evidence type="ECO:0000256" key="6">
    <source>
        <dbReference type="ARBA" id="ARBA00023136"/>
    </source>
</evidence>
<evidence type="ECO:0000313" key="9">
    <source>
        <dbReference type="EMBL" id="MRX83741.1"/>
    </source>
</evidence>
<evidence type="ECO:0000256" key="2">
    <source>
        <dbReference type="ARBA" id="ARBA00022448"/>
    </source>
</evidence>
<sequence length="339" mass="36361">MLKYILKRILMVIPVLLGVTVIIFLITRVLAPDPAPVVLGEHATAEAMVQWRADNGLDSPIWLQYVNFIVGAVQGNLGTSYYTHQPVTAEIAARFPATAELAICAIIVASIVGVALGVLAAVKKNKAADNISMFVALIGVSMPIFWSGILLILLFSGILHWLPSSGRISPLLQPSGGTGFFIIDTIVQGNWVALGDVLVHLILPTLALSLYSMAIITRMTRSSMLETLNADYIRTARAKGLSKGSVNIKHALRNAMLPVSTVIGLQFGSLLGGALLTETVFAWPGIGKFAVDCVLKSDFPVVQGIVLLVAVIFVIMNLVVDIVYAYLDPRIKYGAKEEG</sequence>
<feature type="transmembrane region" description="Helical" evidence="7">
    <location>
        <begin position="9"/>
        <end position="31"/>
    </location>
</feature>
<keyword evidence="3" id="KW-1003">Cell membrane</keyword>
<comment type="similarity">
    <text evidence="7">Belongs to the binding-protein-dependent transport system permease family.</text>
</comment>
<feature type="transmembrane region" description="Helical" evidence="7">
    <location>
        <begin position="99"/>
        <end position="122"/>
    </location>
</feature>
<dbReference type="PROSITE" id="PS50928">
    <property type="entry name" value="ABC_TM1"/>
    <property type="match status" value="1"/>
</dbReference>
<keyword evidence="5 7" id="KW-1133">Transmembrane helix</keyword>
<evidence type="ECO:0000256" key="7">
    <source>
        <dbReference type="RuleBase" id="RU363032"/>
    </source>
</evidence>